<dbReference type="STRING" id="990371.SAMN05421813_11735"/>
<evidence type="ECO:0000259" key="4">
    <source>
        <dbReference type="PROSITE" id="PS50995"/>
    </source>
</evidence>
<dbReference type="Proteomes" id="UP000199226">
    <property type="component" value="Unassembled WGS sequence"/>
</dbReference>
<dbReference type="SMART" id="SM00347">
    <property type="entry name" value="HTH_MARR"/>
    <property type="match status" value="1"/>
</dbReference>
<protein>
    <submittedName>
        <fullName evidence="5">DNA-binding transcriptional regulator, MarR family</fullName>
    </submittedName>
</protein>
<dbReference type="Gene3D" id="1.10.10.10">
    <property type="entry name" value="Winged helix-like DNA-binding domain superfamily/Winged helix DNA-binding domain"/>
    <property type="match status" value="1"/>
</dbReference>
<keyword evidence="1" id="KW-0805">Transcription regulation</keyword>
<sequence length="161" mass="18828">MNSNRFLYLCLVKIKETGELAKMVQFMDTLRDIRKVMINHFTRKVKEHNLEVTIEMLEVLYVLWQQDNINQKEIAEKTSRNKASITSLIDNLAARDLVTRTQDPTDRRNNLIALTAEGEAYQEKLIPPLEEMYESIKIDISVKELENTTNILQKVYQKIKG</sequence>
<keyword evidence="2 5" id="KW-0238">DNA-binding</keyword>
<dbReference type="PROSITE" id="PS50995">
    <property type="entry name" value="HTH_MARR_2"/>
    <property type="match status" value="1"/>
</dbReference>
<evidence type="ECO:0000256" key="1">
    <source>
        <dbReference type="ARBA" id="ARBA00023015"/>
    </source>
</evidence>
<dbReference type="InterPro" id="IPR000835">
    <property type="entry name" value="HTH_MarR-typ"/>
</dbReference>
<evidence type="ECO:0000313" key="6">
    <source>
        <dbReference type="Proteomes" id="UP000199226"/>
    </source>
</evidence>
<dbReference type="Pfam" id="PF01047">
    <property type="entry name" value="MarR"/>
    <property type="match status" value="1"/>
</dbReference>
<dbReference type="PANTHER" id="PTHR42756:SF1">
    <property type="entry name" value="TRANSCRIPTIONAL REPRESSOR OF EMRAB OPERON"/>
    <property type="match status" value="1"/>
</dbReference>
<dbReference type="InterPro" id="IPR036388">
    <property type="entry name" value="WH-like_DNA-bd_sf"/>
</dbReference>
<dbReference type="InterPro" id="IPR036390">
    <property type="entry name" value="WH_DNA-bd_sf"/>
</dbReference>
<evidence type="ECO:0000256" key="2">
    <source>
        <dbReference type="ARBA" id="ARBA00023125"/>
    </source>
</evidence>
<dbReference type="GO" id="GO:0003700">
    <property type="term" value="F:DNA-binding transcription factor activity"/>
    <property type="evidence" value="ECO:0007669"/>
    <property type="project" value="InterPro"/>
</dbReference>
<dbReference type="InterPro" id="IPR023187">
    <property type="entry name" value="Tscrpt_reg_MarR-type_CS"/>
</dbReference>
<feature type="domain" description="HTH marR-type" evidence="4">
    <location>
        <begin position="23"/>
        <end position="157"/>
    </location>
</feature>
<dbReference type="PROSITE" id="PS01117">
    <property type="entry name" value="HTH_MARR_1"/>
    <property type="match status" value="1"/>
</dbReference>
<gene>
    <name evidence="5" type="ORF">SAMN05421813_11735</name>
</gene>
<dbReference type="GO" id="GO:0003677">
    <property type="term" value="F:DNA binding"/>
    <property type="evidence" value="ECO:0007669"/>
    <property type="project" value="UniProtKB-KW"/>
</dbReference>
<dbReference type="PANTHER" id="PTHR42756">
    <property type="entry name" value="TRANSCRIPTIONAL REGULATOR, MARR"/>
    <property type="match status" value="1"/>
</dbReference>
<accession>A0A1G9UPR6</accession>
<keyword evidence="6" id="KW-1185">Reference proteome</keyword>
<proteinExistence type="predicted"/>
<dbReference type="AlphaFoldDB" id="A0A1G9UPR6"/>
<reference evidence="6" key="1">
    <citation type="submission" date="2016-10" db="EMBL/GenBank/DDBJ databases">
        <authorList>
            <person name="Varghese N."/>
            <person name="Submissions S."/>
        </authorList>
    </citation>
    <scope>NUCLEOTIDE SEQUENCE [LARGE SCALE GENOMIC DNA]</scope>
    <source>
        <strain evidence="6">DSM 24536</strain>
    </source>
</reference>
<dbReference type="PRINTS" id="PR00598">
    <property type="entry name" value="HTHMARR"/>
</dbReference>
<dbReference type="SUPFAM" id="SSF46785">
    <property type="entry name" value="Winged helix' DNA-binding domain"/>
    <property type="match status" value="1"/>
</dbReference>
<organism evidence="5 6">
    <name type="scientific">Daejeonella rubra</name>
    <dbReference type="NCBI Taxonomy" id="990371"/>
    <lineage>
        <taxon>Bacteria</taxon>
        <taxon>Pseudomonadati</taxon>
        <taxon>Bacteroidota</taxon>
        <taxon>Sphingobacteriia</taxon>
        <taxon>Sphingobacteriales</taxon>
        <taxon>Sphingobacteriaceae</taxon>
        <taxon>Daejeonella</taxon>
    </lineage>
</organism>
<dbReference type="EMBL" id="FNHH01000017">
    <property type="protein sequence ID" value="SDM61870.1"/>
    <property type="molecule type" value="Genomic_DNA"/>
</dbReference>
<evidence type="ECO:0000256" key="3">
    <source>
        <dbReference type="ARBA" id="ARBA00023163"/>
    </source>
</evidence>
<name>A0A1G9UPR6_9SPHI</name>
<evidence type="ECO:0000313" key="5">
    <source>
        <dbReference type="EMBL" id="SDM61870.1"/>
    </source>
</evidence>
<keyword evidence="3" id="KW-0804">Transcription</keyword>